<feature type="domain" description="Thioredoxin" evidence="4">
    <location>
        <begin position="1"/>
        <end position="107"/>
    </location>
</feature>
<dbReference type="InterPro" id="IPR036249">
    <property type="entry name" value="Thioredoxin-like_sf"/>
</dbReference>
<gene>
    <name evidence="5" type="ORF">GCK72_002104</name>
</gene>
<dbReference type="PROSITE" id="PS00194">
    <property type="entry name" value="THIOREDOXIN_1"/>
    <property type="match status" value="1"/>
</dbReference>
<feature type="disulfide bond" description="Redox-active" evidence="3">
    <location>
        <begin position="32"/>
        <end position="35"/>
    </location>
</feature>
<evidence type="ECO:0000313" key="5">
    <source>
        <dbReference type="EMBL" id="KAF1770286.1"/>
    </source>
</evidence>
<dbReference type="PANTHER" id="PTHR46115">
    <property type="entry name" value="THIOREDOXIN-LIKE PROTEIN 1"/>
    <property type="match status" value="1"/>
</dbReference>
<evidence type="ECO:0000256" key="2">
    <source>
        <dbReference type="PIRNR" id="PIRNR000077"/>
    </source>
</evidence>
<dbReference type="AlphaFoldDB" id="A0A6A5HU43"/>
<sequence>MTLPINSDEDFKTTFEEKKARPVILFFTAIWCGPCQQIKPLVEEEAAKHKDRLSILKIDVDECEEACEKYSISSMPTFLLIVDGVTKDTFNGANNEKFSNMVAKALE</sequence>
<dbReference type="PROSITE" id="PS51352">
    <property type="entry name" value="THIOREDOXIN_2"/>
    <property type="match status" value="1"/>
</dbReference>
<dbReference type="Proteomes" id="UP000483820">
    <property type="component" value="Chromosome I"/>
</dbReference>
<name>A0A6A5HU43_CAERE</name>
<dbReference type="Gene3D" id="3.40.30.10">
    <property type="entry name" value="Glutaredoxin"/>
    <property type="match status" value="1"/>
</dbReference>
<evidence type="ECO:0000259" key="4">
    <source>
        <dbReference type="PROSITE" id="PS51352"/>
    </source>
</evidence>
<dbReference type="CTD" id="9817802"/>
<protein>
    <recommendedName>
        <fullName evidence="2">Thioredoxin</fullName>
    </recommendedName>
</protein>
<dbReference type="Pfam" id="PF00085">
    <property type="entry name" value="Thioredoxin"/>
    <property type="match status" value="1"/>
</dbReference>
<dbReference type="InterPro" id="IPR013766">
    <property type="entry name" value="Thioredoxin_domain"/>
</dbReference>
<evidence type="ECO:0000256" key="3">
    <source>
        <dbReference type="PIRSR" id="PIRSR000077-4"/>
    </source>
</evidence>
<comment type="caution">
    <text evidence="5">The sequence shown here is derived from an EMBL/GenBank/DDBJ whole genome shotgun (WGS) entry which is preliminary data.</text>
</comment>
<dbReference type="InterPro" id="IPR017937">
    <property type="entry name" value="Thioredoxin_CS"/>
</dbReference>
<dbReference type="KEGG" id="crq:GCK72_002104"/>
<keyword evidence="3" id="KW-0676">Redox-active center</keyword>
<dbReference type="SUPFAM" id="SSF52833">
    <property type="entry name" value="Thioredoxin-like"/>
    <property type="match status" value="1"/>
</dbReference>
<evidence type="ECO:0000313" key="6">
    <source>
        <dbReference type="Proteomes" id="UP000483820"/>
    </source>
</evidence>
<accession>A0A6A5HU43</accession>
<dbReference type="EMBL" id="WUAV01000001">
    <property type="protein sequence ID" value="KAF1770286.1"/>
    <property type="molecule type" value="Genomic_DNA"/>
</dbReference>
<dbReference type="GeneID" id="9817802"/>
<dbReference type="InterPro" id="IPR005746">
    <property type="entry name" value="Thioredoxin"/>
</dbReference>
<organism evidence="5 6">
    <name type="scientific">Caenorhabditis remanei</name>
    <name type="common">Caenorhabditis vulgaris</name>
    <dbReference type="NCBI Taxonomy" id="31234"/>
    <lineage>
        <taxon>Eukaryota</taxon>
        <taxon>Metazoa</taxon>
        <taxon>Ecdysozoa</taxon>
        <taxon>Nematoda</taxon>
        <taxon>Chromadorea</taxon>
        <taxon>Rhabditida</taxon>
        <taxon>Rhabditina</taxon>
        <taxon>Rhabditomorpha</taxon>
        <taxon>Rhabditoidea</taxon>
        <taxon>Rhabditidae</taxon>
        <taxon>Peloderinae</taxon>
        <taxon>Caenorhabditis</taxon>
    </lineage>
</organism>
<dbReference type="GO" id="GO:0015035">
    <property type="term" value="F:protein-disulfide reductase activity"/>
    <property type="evidence" value="ECO:0007669"/>
    <property type="project" value="InterPro"/>
</dbReference>
<reference evidence="5 6" key="1">
    <citation type="submission" date="2019-12" db="EMBL/GenBank/DDBJ databases">
        <title>Chromosome-level assembly of the Caenorhabditis remanei genome.</title>
        <authorList>
            <person name="Teterina A.A."/>
            <person name="Willis J.H."/>
            <person name="Phillips P.C."/>
        </authorList>
    </citation>
    <scope>NUCLEOTIDE SEQUENCE [LARGE SCALE GENOMIC DNA]</scope>
    <source>
        <strain evidence="5 6">PX506</strain>
        <tissue evidence="5">Whole organism</tissue>
    </source>
</reference>
<proteinExistence type="inferred from homology"/>
<keyword evidence="1 3" id="KW-1015">Disulfide bond</keyword>
<dbReference type="RefSeq" id="XP_003115101.2">
    <property type="nucleotide sequence ID" value="XM_003115053.2"/>
</dbReference>
<comment type="similarity">
    <text evidence="2">Belongs to the thioredoxin family.</text>
</comment>
<dbReference type="CDD" id="cd02947">
    <property type="entry name" value="TRX_family"/>
    <property type="match status" value="1"/>
</dbReference>
<dbReference type="PIRSF" id="PIRSF000077">
    <property type="entry name" value="Thioredoxin"/>
    <property type="match status" value="1"/>
</dbReference>
<evidence type="ECO:0000256" key="1">
    <source>
        <dbReference type="ARBA" id="ARBA00023157"/>
    </source>
</evidence>